<feature type="region of interest" description="Disordered" evidence="11">
    <location>
        <begin position="197"/>
        <end position="301"/>
    </location>
</feature>
<dbReference type="PANTHER" id="PTHR15201:SF1">
    <property type="entry name" value="MEDIATOR OF RNA POLYMERASE II TRANSCRIPTION SUBUNIT 26"/>
    <property type="match status" value="1"/>
</dbReference>
<keyword evidence="5" id="KW-0010">Activator</keyword>
<evidence type="ECO:0000256" key="1">
    <source>
        <dbReference type="ARBA" id="ARBA00004123"/>
    </source>
</evidence>
<dbReference type="SMART" id="SM00509">
    <property type="entry name" value="TFS2N"/>
    <property type="match status" value="1"/>
</dbReference>
<organism evidence="13 14">
    <name type="scientific">Mya arenaria</name>
    <name type="common">Soft-shell clam</name>
    <dbReference type="NCBI Taxonomy" id="6604"/>
    <lineage>
        <taxon>Eukaryota</taxon>
        <taxon>Metazoa</taxon>
        <taxon>Spiralia</taxon>
        <taxon>Lophotrochozoa</taxon>
        <taxon>Mollusca</taxon>
        <taxon>Bivalvia</taxon>
        <taxon>Autobranchia</taxon>
        <taxon>Heteroconchia</taxon>
        <taxon>Euheterodonta</taxon>
        <taxon>Imparidentia</taxon>
        <taxon>Neoheterodontei</taxon>
        <taxon>Myida</taxon>
        <taxon>Myoidea</taxon>
        <taxon>Myidae</taxon>
        <taxon>Mya</taxon>
    </lineage>
</organism>
<protein>
    <recommendedName>
        <fullName evidence="3">Mediator of RNA polymerase II transcription subunit 26</fullName>
    </recommendedName>
    <alternativeName>
        <fullName evidence="8">Cofactor required for Sp1 transcriptional activation subunit 7</fullName>
    </alternativeName>
    <alternativeName>
        <fullName evidence="9">Mediator complex subunit 26</fullName>
    </alternativeName>
</protein>
<dbReference type="CDD" id="cd00183">
    <property type="entry name" value="TFIIS_I"/>
    <property type="match status" value="1"/>
</dbReference>
<dbReference type="Proteomes" id="UP001164746">
    <property type="component" value="Chromosome 13"/>
</dbReference>
<dbReference type="InterPro" id="IPR017923">
    <property type="entry name" value="TFIIS_N"/>
</dbReference>
<feature type="compositionally biased region" description="Polar residues" evidence="11">
    <location>
        <begin position="156"/>
        <end position="183"/>
    </location>
</feature>
<feature type="region of interest" description="Disordered" evidence="11">
    <location>
        <begin position="470"/>
        <end position="530"/>
    </location>
</feature>
<accession>A0ABY7FRB8</accession>
<dbReference type="InterPro" id="IPR042376">
    <property type="entry name" value="MED26"/>
</dbReference>
<evidence type="ECO:0000313" key="13">
    <source>
        <dbReference type="EMBL" id="WAR23577.1"/>
    </source>
</evidence>
<evidence type="ECO:0000256" key="10">
    <source>
        <dbReference type="PROSITE-ProRule" id="PRU00649"/>
    </source>
</evidence>
<dbReference type="PROSITE" id="PS51319">
    <property type="entry name" value="TFIIS_N"/>
    <property type="match status" value="1"/>
</dbReference>
<evidence type="ECO:0000256" key="8">
    <source>
        <dbReference type="ARBA" id="ARBA00030125"/>
    </source>
</evidence>
<dbReference type="Pfam" id="PF08711">
    <property type="entry name" value="Med26"/>
    <property type="match status" value="1"/>
</dbReference>
<evidence type="ECO:0000256" key="3">
    <source>
        <dbReference type="ARBA" id="ARBA00019686"/>
    </source>
</evidence>
<evidence type="ECO:0000256" key="9">
    <source>
        <dbReference type="ARBA" id="ARBA00031968"/>
    </source>
</evidence>
<dbReference type="Gene3D" id="1.20.930.10">
    <property type="entry name" value="Conserved domain common to transcription factors TFIIS, elongin A, CRSP70"/>
    <property type="match status" value="1"/>
</dbReference>
<feature type="compositionally biased region" description="Polar residues" evidence="11">
    <location>
        <begin position="266"/>
        <end position="285"/>
    </location>
</feature>
<feature type="region of interest" description="Disordered" evidence="11">
    <location>
        <begin position="84"/>
        <end position="183"/>
    </location>
</feature>
<dbReference type="SUPFAM" id="SSF47676">
    <property type="entry name" value="Conserved domain common to transcription factors TFIIS, elongin A, CRSP70"/>
    <property type="match status" value="1"/>
</dbReference>
<reference evidence="13" key="1">
    <citation type="submission" date="2022-11" db="EMBL/GenBank/DDBJ databases">
        <title>Centuries of genome instability and evolution in soft-shell clam transmissible cancer (bioRxiv).</title>
        <authorList>
            <person name="Hart S.F.M."/>
            <person name="Yonemitsu M.A."/>
            <person name="Giersch R.M."/>
            <person name="Beal B.F."/>
            <person name="Arriagada G."/>
            <person name="Davis B.W."/>
            <person name="Ostrander E.A."/>
            <person name="Goff S.P."/>
            <person name="Metzger M.J."/>
        </authorList>
    </citation>
    <scope>NUCLEOTIDE SEQUENCE</scope>
    <source>
        <strain evidence="13">MELC-2E11</strain>
        <tissue evidence="13">Siphon/mantle</tissue>
    </source>
</reference>
<feature type="compositionally biased region" description="Polar residues" evidence="11">
    <location>
        <begin position="93"/>
        <end position="149"/>
    </location>
</feature>
<proteinExistence type="inferred from homology"/>
<feature type="compositionally biased region" description="Polar residues" evidence="11">
    <location>
        <begin position="197"/>
        <end position="219"/>
    </location>
</feature>
<feature type="domain" description="TFIIS N-terminal" evidence="12">
    <location>
        <begin position="7"/>
        <end position="84"/>
    </location>
</feature>
<keyword evidence="4" id="KW-0805">Transcription regulation</keyword>
<feature type="compositionally biased region" description="Basic and acidic residues" evidence="11">
    <location>
        <begin position="500"/>
        <end position="517"/>
    </location>
</feature>
<feature type="compositionally biased region" description="Polar residues" evidence="11">
    <location>
        <begin position="231"/>
        <end position="240"/>
    </location>
</feature>
<dbReference type="InterPro" id="IPR003617">
    <property type="entry name" value="TFIIS/CRSP70_N_sub"/>
</dbReference>
<feature type="compositionally biased region" description="Basic and acidic residues" evidence="11">
    <location>
        <begin position="242"/>
        <end position="263"/>
    </location>
</feature>
<keyword evidence="7 10" id="KW-0539">Nucleus</keyword>
<comment type="subcellular location">
    <subcellularLocation>
        <location evidence="1 10">Nucleus</location>
    </subcellularLocation>
</comment>
<evidence type="ECO:0000256" key="6">
    <source>
        <dbReference type="ARBA" id="ARBA00023163"/>
    </source>
</evidence>
<feature type="compositionally biased region" description="Polar residues" evidence="11">
    <location>
        <begin position="518"/>
        <end position="530"/>
    </location>
</feature>
<evidence type="ECO:0000256" key="2">
    <source>
        <dbReference type="ARBA" id="ARBA00009681"/>
    </source>
</evidence>
<keyword evidence="6" id="KW-0804">Transcription</keyword>
<feature type="region of interest" description="Disordered" evidence="11">
    <location>
        <begin position="314"/>
        <end position="356"/>
    </location>
</feature>
<evidence type="ECO:0000256" key="5">
    <source>
        <dbReference type="ARBA" id="ARBA00023159"/>
    </source>
</evidence>
<comment type="similarity">
    <text evidence="2">Belongs to the Mediator complex subunit 26 family.</text>
</comment>
<dbReference type="EMBL" id="CP111024">
    <property type="protein sequence ID" value="WAR23577.1"/>
    <property type="molecule type" value="Genomic_DNA"/>
</dbReference>
<dbReference type="PANTHER" id="PTHR15201">
    <property type="entry name" value="CRSP70"/>
    <property type="match status" value="1"/>
</dbReference>
<sequence length="639" mass="70267">MQYTAPQLKERLLEGIDNDNNVVDMPRVLEVVHILEKYPITKDILEETRIGKLVNDVRRKTTNKALAKRAKELVKSWQKLLSGGSEGTPVVNGGTQVVNGDGLRQTSGLGRQGLNTPQSPAFSLPSRSPSTASIKGYASPNNSVDSSLSRVRIPSKPNTPSLPNVNNNKSSSHQPTKRSNTSPLFSGVIASKRQCISPSVNSQPGTPDSVCSQNSSVNNDRPRKGRPPLSRGSSFTSASVTEPRDLQRTRSELILAKEPHGPDLRPTQSTSNLASKGKSGQNGMVVSNAHFNGGEISTPTHSIETKGLKTTIRFNKTSPPVPSLPVNGIVETPKKRGRGRPPKYKPVDQQIPHSASISSVKSFAEKRKAKLDVRIDLESPSYVSLTPKVKSTAELIQELQAKNSLSVSKDTARKIQKNLISKEVDEDLHVQSNVPEGAKPRHHKKRFAPPSTPLSLQQTKNEMVEKFLESSVTPSAGEDLSPLKYEPPRSESPGNASTSFEDRESVDSTQNHCDESTVKINGSDSKTVISNSNKTAIGSENKQNGESSSHDKQLSLDEIYSKYPPIDLENFEYFDDTYELPETHEVTENDVNRLHREHWEGVNGCYNSWGEWRDWSQTVSKPSYNSDMLNILPYVVTDD</sequence>
<feature type="region of interest" description="Disordered" evidence="11">
    <location>
        <begin position="426"/>
        <end position="457"/>
    </location>
</feature>
<evidence type="ECO:0000256" key="11">
    <source>
        <dbReference type="SAM" id="MobiDB-lite"/>
    </source>
</evidence>
<name>A0ABY7FRB8_MYAAR</name>
<evidence type="ECO:0000256" key="4">
    <source>
        <dbReference type="ARBA" id="ARBA00023015"/>
    </source>
</evidence>
<evidence type="ECO:0000256" key="7">
    <source>
        <dbReference type="ARBA" id="ARBA00023242"/>
    </source>
</evidence>
<dbReference type="Pfam" id="PF15693">
    <property type="entry name" value="Med26_C"/>
    <property type="match status" value="1"/>
</dbReference>
<evidence type="ECO:0000259" key="12">
    <source>
        <dbReference type="PROSITE" id="PS51319"/>
    </source>
</evidence>
<gene>
    <name evidence="13" type="ORF">MAR_037246</name>
</gene>
<keyword evidence="14" id="KW-1185">Reference proteome</keyword>
<dbReference type="InterPro" id="IPR031416">
    <property type="entry name" value="Med26_C"/>
</dbReference>
<dbReference type="InterPro" id="IPR035441">
    <property type="entry name" value="TFIIS/LEDGF_dom_sf"/>
</dbReference>
<evidence type="ECO:0000313" key="14">
    <source>
        <dbReference type="Proteomes" id="UP001164746"/>
    </source>
</evidence>